<reference evidence="4" key="1">
    <citation type="journal article" date="2023" name="Mol. Phylogenet. Evol.">
        <title>Genome-scale phylogeny and comparative genomics of the fungal order Sordariales.</title>
        <authorList>
            <person name="Hensen N."/>
            <person name="Bonometti L."/>
            <person name="Westerberg I."/>
            <person name="Brannstrom I.O."/>
            <person name="Guillou S."/>
            <person name="Cros-Aarteil S."/>
            <person name="Calhoun S."/>
            <person name="Haridas S."/>
            <person name="Kuo A."/>
            <person name="Mondo S."/>
            <person name="Pangilinan J."/>
            <person name="Riley R."/>
            <person name="LaButti K."/>
            <person name="Andreopoulos B."/>
            <person name="Lipzen A."/>
            <person name="Chen C."/>
            <person name="Yan M."/>
            <person name="Daum C."/>
            <person name="Ng V."/>
            <person name="Clum A."/>
            <person name="Steindorff A."/>
            <person name="Ohm R.A."/>
            <person name="Martin F."/>
            <person name="Silar P."/>
            <person name="Natvig D.O."/>
            <person name="Lalanne C."/>
            <person name="Gautier V."/>
            <person name="Ament-Velasquez S.L."/>
            <person name="Kruys A."/>
            <person name="Hutchinson M.I."/>
            <person name="Powell A.J."/>
            <person name="Barry K."/>
            <person name="Miller A.N."/>
            <person name="Grigoriev I.V."/>
            <person name="Debuchy R."/>
            <person name="Gladieux P."/>
            <person name="Hiltunen Thoren M."/>
            <person name="Johannesson H."/>
        </authorList>
    </citation>
    <scope>NUCLEOTIDE SEQUENCE</scope>
    <source>
        <strain evidence="4">CBS 892.96</strain>
    </source>
</reference>
<dbReference type="EMBL" id="MU866490">
    <property type="protein sequence ID" value="KAK4171886.1"/>
    <property type="molecule type" value="Genomic_DNA"/>
</dbReference>
<organism evidence="4 5">
    <name type="scientific">Triangularia setosa</name>
    <dbReference type="NCBI Taxonomy" id="2587417"/>
    <lineage>
        <taxon>Eukaryota</taxon>
        <taxon>Fungi</taxon>
        <taxon>Dikarya</taxon>
        <taxon>Ascomycota</taxon>
        <taxon>Pezizomycotina</taxon>
        <taxon>Sordariomycetes</taxon>
        <taxon>Sordariomycetidae</taxon>
        <taxon>Sordariales</taxon>
        <taxon>Podosporaceae</taxon>
        <taxon>Triangularia</taxon>
    </lineage>
</organism>
<evidence type="ECO:0000313" key="5">
    <source>
        <dbReference type="Proteomes" id="UP001302321"/>
    </source>
</evidence>
<dbReference type="InterPro" id="IPR010730">
    <property type="entry name" value="HET"/>
</dbReference>
<protein>
    <submittedName>
        <fullName evidence="4">Heterokaryon incompatibility protein-domain-containing protein</fullName>
    </submittedName>
</protein>
<evidence type="ECO:0000256" key="1">
    <source>
        <dbReference type="SAM" id="Coils"/>
    </source>
</evidence>
<dbReference type="Proteomes" id="UP001302321">
    <property type="component" value="Unassembled WGS sequence"/>
</dbReference>
<feature type="region of interest" description="Disordered" evidence="2">
    <location>
        <begin position="101"/>
        <end position="120"/>
    </location>
</feature>
<dbReference type="PANTHER" id="PTHR24148">
    <property type="entry name" value="ANKYRIN REPEAT DOMAIN-CONTAINING PROTEIN 39 HOMOLOG-RELATED"/>
    <property type="match status" value="1"/>
</dbReference>
<keyword evidence="5" id="KW-1185">Reference proteome</keyword>
<evidence type="ECO:0000313" key="4">
    <source>
        <dbReference type="EMBL" id="KAK4171886.1"/>
    </source>
</evidence>
<feature type="compositionally biased region" description="Polar residues" evidence="2">
    <location>
        <begin position="917"/>
        <end position="927"/>
    </location>
</feature>
<proteinExistence type="predicted"/>
<evidence type="ECO:0000259" key="3">
    <source>
        <dbReference type="Pfam" id="PF06985"/>
    </source>
</evidence>
<name>A0AAN6W0C0_9PEZI</name>
<sequence>MASSSWHEAACSRPDVSLTEGIPFCMSCGSMGPLDDLEPSETPPAIPILSGKRSDLSLSWPFSVQYAAQLTGEDGDDLGDVLQSVVDSLESSKEKTDFLQQNARQGTGASDLESNSSSSTLAQQYRTYHQSLVPSDEVIGNDSIRLLRLSKGKGTDPLHGTLEIQELKYFPEYEALSYTWADANGHASRTRKLYLGKEWAVFPITTNCEAALRHVRLPHTERHIWVDTVCINQFDNLERSHQVQLMPMIYATAQRVLVYLGEDEPERNMISRHLPIFSQVMDWSHKWDDLGPVLQRPYFFRSWIIQEIASAKTALVANSDSWRVWPVYDQSTDASLFLPWIKEFETRKYKTSRHLFRLITDCWTSQAYDPRDKVFSLLGVISGAAADGLVADYTLTVEQVYTGLAAFVLKNHKQADLFKYAAGYAKSPGLPSWVPDWHVLSRNWDIMAQIRSFHSLKTRIDLMHGYRISSHRTEQIREPWCVDDMSKVMFANIDIHGPTGSLCLPGMKVTDLSPDRFQIIPGLLPFTHLPDLPPGHCDSLVARGITCFRGPLFVIGMTGSSKDSSRLSIWFLHGINTPVILQQPHPTKNNIFSFVSPCYVRVQTGVCMFRGPAEEEKYNPDSYTISKKGYTIGSDSKRKDKQQRLPPSKLELGKNSVLTMPWYLDSPGIAQPAIDRFGGLYWMSFGYGELEKCDESQIATLQTLGEHAETTWTGFIQSQIPIVLLLPSLRSVDLMAPVVLLLEDLGESLKRVREFWEEIESLLEAAKLLGNTVEGAIRDNYEQRAEELKRMKDRMRELENNLEQQVWDEEPGKTWLNRSVGALYTCATEEEMAVSVRRMVENLEERRGIAVDDDDGEQLHRQQHWARDGLPCPVWYSIRPELESWWLGMRKGQLEYGRQFLSDLVSGIGNRKKSGPPTISSWGSAPPTTIPREPGDEGGISVNEDNLAGAKMMKDRFHSAEVEVKLTIRAVKILMEKRRDYAKLIKGEWKKIVIV</sequence>
<accession>A0AAN6W0C0</accession>
<feature type="coiled-coil region" evidence="1">
    <location>
        <begin position="778"/>
        <end position="846"/>
    </location>
</feature>
<feature type="domain" description="Heterokaryon incompatibility" evidence="3">
    <location>
        <begin position="173"/>
        <end position="307"/>
    </location>
</feature>
<gene>
    <name evidence="4" type="ORF">QBC36DRAFT_85801</name>
</gene>
<dbReference type="PANTHER" id="PTHR24148:SF81">
    <property type="entry name" value="HETEROKARYON INCOMPATIBILITY DOMAIN-CONTAINING PROTEIN"/>
    <property type="match status" value="1"/>
</dbReference>
<dbReference type="InterPro" id="IPR052895">
    <property type="entry name" value="HetReg/Transcr_Mod"/>
</dbReference>
<keyword evidence="1" id="KW-0175">Coiled coil</keyword>
<reference evidence="4" key="2">
    <citation type="submission" date="2023-05" db="EMBL/GenBank/DDBJ databases">
        <authorList>
            <consortium name="Lawrence Berkeley National Laboratory"/>
            <person name="Steindorff A."/>
            <person name="Hensen N."/>
            <person name="Bonometti L."/>
            <person name="Westerberg I."/>
            <person name="Brannstrom I.O."/>
            <person name="Guillou S."/>
            <person name="Cros-Aarteil S."/>
            <person name="Calhoun S."/>
            <person name="Haridas S."/>
            <person name="Kuo A."/>
            <person name="Mondo S."/>
            <person name="Pangilinan J."/>
            <person name="Riley R."/>
            <person name="Labutti K."/>
            <person name="Andreopoulos B."/>
            <person name="Lipzen A."/>
            <person name="Chen C."/>
            <person name="Yanf M."/>
            <person name="Daum C."/>
            <person name="Ng V."/>
            <person name="Clum A."/>
            <person name="Ohm R."/>
            <person name="Martin F."/>
            <person name="Silar P."/>
            <person name="Natvig D."/>
            <person name="Lalanne C."/>
            <person name="Gautier V."/>
            <person name="Ament-Velasquez S.L."/>
            <person name="Kruys A."/>
            <person name="Hutchinson M.I."/>
            <person name="Powell A.J."/>
            <person name="Barry K."/>
            <person name="Miller A.N."/>
            <person name="Grigoriev I.V."/>
            <person name="Debuchy R."/>
            <person name="Gladieux P."/>
            <person name="Thoren M.H."/>
            <person name="Johannesson H."/>
        </authorList>
    </citation>
    <scope>NUCLEOTIDE SEQUENCE</scope>
    <source>
        <strain evidence="4">CBS 892.96</strain>
    </source>
</reference>
<evidence type="ECO:0000256" key="2">
    <source>
        <dbReference type="SAM" id="MobiDB-lite"/>
    </source>
</evidence>
<dbReference type="AlphaFoldDB" id="A0AAN6W0C0"/>
<comment type="caution">
    <text evidence="4">The sequence shown here is derived from an EMBL/GenBank/DDBJ whole genome shotgun (WGS) entry which is preliminary data.</text>
</comment>
<feature type="region of interest" description="Disordered" evidence="2">
    <location>
        <begin position="911"/>
        <end position="940"/>
    </location>
</feature>
<dbReference type="Pfam" id="PF06985">
    <property type="entry name" value="HET"/>
    <property type="match status" value="1"/>
</dbReference>